<dbReference type="SUPFAM" id="SSF53335">
    <property type="entry name" value="S-adenosyl-L-methionine-dependent methyltransferases"/>
    <property type="match status" value="1"/>
</dbReference>
<dbReference type="InterPro" id="IPR029063">
    <property type="entry name" value="SAM-dependent_MTases_sf"/>
</dbReference>
<protein>
    <submittedName>
        <fullName evidence="3">Class I SAM-dependent methyltransferase</fullName>
        <ecNumber evidence="3">2.1.1.-</ecNumber>
    </submittedName>
</protein>
<dbReference type="Pfam" id="PF13649">
    <property type="entry name" value="Methyltransf_25"/>
    <property type="match status" value="1"/>
</dbReference>
<gene>
    <name evidence="3" type="ORF">ABXS69_08380</name>
</gene>
<feature type="region of interest" description="Disordered" evidence="1">
    <location>
        <begin position="1"/>
        <end position="29"/>
    </location>
</feature>
<dbReference type="CDD" id="cd02440">
    <property type="entry name" value="AdoMet_MTases"/>
    <property type="match status" value="1"/>
</dbReference>
<evidence type="ECO:0000256" key="1">
    <source>
        <dbReference type="SAM" id="MobiDB-lite"/>
    </source>
</evidence>
<dbReference type="AlphaFoldDB" id="A0AAU8N0S7"/>
<dbReference type="EC" id="2.1.1.-" evidence="3"/>
<dbReference type="GO" id="GO:0032259">
    <property type="term" value="P:methylation"/>
    <property type="evidence" value="ECO:0007669"/>
    <property type="project" value="UniProtKB-KW"/>
</dbReference>
<organism evidence="3">
    <name type="scientific">Actinomyces timonensis</name>
    <dbReference type="NCBI Taxonomy" id="1288391"/>
    <lineage>
        <taxon>Bacteria</taxon>
        <taxon>Bacillati</taxon>
        <taxon>Actinomycetota</taxon>
        <taxon>Actinomycetes</taxon>
        <taxon>Actinomycetales</taxon>
        <taxon>Actinomycetaceae</taxon>
        <taxon>Actinomyces</taxon>
    </lineage>
</organism>
<feature type="domain" description="Methyltransferase" evidence="2">
    <location>
        <begin position="67"/>
        <end position="161"/>
    </location>
</feature>
<dbReference type="GO" id="GO:0008168">
    <property type="term" value="F:methyltransferase activity"/>
    <property type="evidence" value="ECO:0007669"/>
    <property type="project" value="UniProtKB-KW"/>
</dbReference>
<evidence type="ECO:0000313" key="3">
    <source>
        <dbReference type="EMBL" id="XCP81980.1"/>
    </source>
</evidence>
<keyword evidence="3" id="KW-0808">Transferase</keyword>
<dbReference type="RefSeq" id="WP_366180231.1">
    <property type="nucleotide sequence ID" value="NZ_CP159989.1"/>
</dbReference>
<accession>A0AAU8N0S7</accession>
<dbReference type="EMBL" id="CP159989">
    <property type="protein sequence ID" value="XCP81980.1"/>
    <property type="molecule type" value="Genomic_DNA"/>
</dbReference>
<keyword evidence="3" id="KW-0489">Methyltransferase</keyword>
<dbReference type="InterPro" id="IPR041698">
    <property type="entry name" value="Methyltransf_25"/>
</dbReference>
<sequence>MEAEHRPSRGEGVSASAGHGQRRGPEASRMQGHWLLAKLGKRVLRPGGIELTRRLLKAVDIGPGQRIVELGPGVGRTAELLLGSSPASYRAVDPNPEGREQVAAVLAGHSRADYVVADAADTGLPAGEADLVIGEAMLTMQSEEGKRAIIAEVARLLAPGGQYAIHELALRADRGEEEREAARKRLSRIIKVGARPLPEEEWRALLTGAGLEVVWTGTAPMRLLEPRRLIEDEGVLGALRFWRAVRRTPGALDRVRAMRETFRAQGEMLSAVSIVARKPAPARG</sequence>
<evidence type="ECO:0000259" key="2">
    <source>
        <dbReference type="Pfam" id="PF13649"/>
    </source>
</evidence>
<reference evidence="3" key="1">
    <citation type="submission" date="2024-05" db="EMBL/GenBank/DDBJ databases">
        <title>Draft genome assemblies of 36 bacteria isolated from hibernating arctic ground squirrels.</title>
        <authorList>
            <person name="McKee H."/>
            <person name="Mullen L."/>
            <person name="Drown D.M."/>
            <person name="Duddleston K.N."/>
        </authorList>
    </citation>
    <scope>NUCLEOTIDE SEQUENCE</scope>
    <source>
        <strain evidence="3">AR004</strain>
    </source>
</reference>
<dbReference type="Gene3D" id="3.40.50.150">
    <property type="entry name" value="Vaccinia Virus protein VP39"/>
    <property type="match status" value="1"/>
</dbReference>
<dbReference type="PANTHER" id="PTHR42912:SF95">
    <property type="entry name" value="METHYLTRANSFERASE TYPE 11 DOMAIN-CONTAINING PROTEIN"/>
    <property type="match status" value="1"/>
</dbReference>
<proteinExistence type="predicted"/>
<dbReference type="PANTHER" id="PTHR42912">
    <property type="entry name" value="METHYLTRANSFERASE"/>
    <property type="match status" value="1"/>
</dbReference>
<name>A0AAU8N0S7_9ACTO</name>
<dbReference type="InterPro" id="IPR050508">
    <property type="entry name" value="Methyltransf_Superfamily"/>
</dbReference>